<dbReference type="STRING" id="488533.SAMN04487960_102220"/>
<evidence type="ECO:0000313" key="2">
    <source>
        <dbReference type="Proteomes" id="UP000199675"/>
    </source>
</evidence>
<dbReference type="Gene3D" id="1.10.490.10">
    <property type="entry name" value="Globins"/>
    <property type="match status" value="1"/>
</dbReference>
<evidence type="ECO:0008006" key="3">
    <source>
        <dbReference type="Google" id="ProtNLM"/>
    </source>
</evidence>
<protein>
    <recommendedName>
        <fullName evidence="3">Globin</fullName>
    </recommendedName>
</protein>
<evidence type="ECO:0000313" key="1">
    <source>
        <dbReference type="EMBL" id="SDW34527.1"/>
    </source>
</evidence>
<sequence>MVGTPADIVFQSYGRCCKSEQFFVDFYDYFMASSPAIKDRFRVTDMSQQRHLLRNGIMQLVLYARGMSDRKLRSLGESHNRSGYNIPSEWYSLWLDSLMKTVSKHDPEYSRALDTCWRDVLTPGIDLIRDAY</sequence>
<name>A0A1H2SSN1_9GAMM</name>
<proteinExistence type="predicted"/>
<dbReference type="SUPFAM" id="SSF46458">
    <property type="entry name" value="Globin-like"/>
    <property type="match status" value="1"/>
</dbReference>
<dbReference type="GO" id="GO:0019825">
    <property type="term" value="F:oxygen binding"/>
    <property type="evidence" value="ECO:0007669"/>
    <property type="project" value="InterPro"/>
</dbReference>
<gene>
    <name evidence="1" type="ORF">SAMN04487960_102220</name>
</gene>
<dbReference type="InterPro" id="IPR009050">
    <property type="entry name" value="Globin-like_sf"/>
</dbReference>
<organism evidence="1 2">
    <name type="scientific">Marinobacter mobilis</name>
    <dbReference type="NCBI Taxonomy" id="488533"/>
    <lineage>
        <taxon>Bacteria</taxon>
        <taxon>Pseudomonadati</taxon>
        <taxon>Pseudomonadota</taxon>
        <taxon>Gammaproteobacteria</taxon>
        <taxon>Pseudomonadales</taxon>
        <taxon>Marinobacteraceae</taxon>
        <taxon>Marinobacter</taxon>
    </lineage>
</organism>
<dbReference type="Proteomes" id="UP000199675">
    <property type="component" value="Unassembled WGS sequence"/>
</dbReference>
<reference evidence="1 2" key="1">
    <citation type="submission" date="2016-10" db="EMBL/GenBank/DDBJ databases">
        <authorList>
            <person name="de Groot N.N."/>
        </authorList>
    </citation>
    <scope>NUCLEOTIDE SEQUENCE [LARGE SCALE GENOMIC DNA]</scope>
    <source>
        <strain evidence="1 2">CGMCC 1.7059</strain>
    </source>
</reference>
<keyword evidence="2" id="KW-1185">Reference proteome</keyword>
<dbReference type="AlphaFoldDB" id="A0A1H2SSN1"/>
<dbReference type="EMBL" id="FNNE01000002">
    <property type="protein sequence ID" value="SDW34527.1"/>
    <property type="molecule type" value="Genomic_DNA"/>
</dbReference>
<dbReference type="RefSeq" id="WP_091811581.1">
    <property type="nucleotide sequence ID" value="NZ_FNNE01000002.1"/>
</dbReference>
<accession>A0A1H2SSN1</accession>
<dbReference type="GO" id="GO:0020037">
    <property type="term" value="F:heme binding"/>
    <property type="evidence" value="ECO:0007669"/>
    <property type="project" value="InterPro"/>
</dbReference>
<dbReference type="InterPro" id="IPR012292">
    <property type="entry name" value="Globin/Proto"/>
</dbReference>
<dbReference type="OrthoDB" id="980856at2"/>